<keyword evidence="4" id="KW-0479">Metal-binding</keyword>
<dbReference type="PANTHER" id="PTHR12001">
    <property type="entry name" value="GERANYLGERANYL PYROPHOSPHATE SYNTHASE"/>
    <property type="match status" value="1"/>
</dbReference>
<evidence type="ECO:0000313" key="7">
    <source>
        <dbReference type="EMBL" id="AZQ42939.1"/>
    </source>
</evidence>
<evidence type="ECO:0000256" key="1">
    <source>
        <dbReference type="ARBA" id="ARBA00001946"/>
    </source>
</evidence>
<evidence type="ECO:0000256" key="5">
    <source>
        <dbReference type="ARBA" id="ARBA00022842"/>
    </source>
</evidence>
<dbReference type="PANTHER" id="PTHR12001:SF85">
    <property type="entry name" value="SHORT CHAIN ISOPRENYL DIPHOSPHATE SYNTHASE"/>
    <property type="match status" value="1"/>
</dbReference>
<dbReference type="InterPro" id="IPR000092">
    <property type="entry name" value="Polyprenyl_synt"/>
</dbReference>
<keyword evidence="8" id="KW-1185">Reference proteome</keyword>
<dbReference type="RefSeq" id="WP_126444863.1">
    <property type="nucleotide sequence ID" value="NZ_CP034549.1"/>
</dbReference>
<protein>
    <submittedName>
        <fullName evidence="7">Polyprenyl synthetase family protein</fullName>
    </submittedName>
</protein>
<evidence type="ECO:0000256" key="3">
    <source>
        <dbReference type="ARBA" id="ARBA00022679"/>
    </source>
</evidence>
<comment type="similarity">
    <text evidence="2 6">Belongs to the FPP/GGPP synthase family.</text>
</comment>
<dbReference type="SUPFAM" id="SSF48576">
    <property type="entry name" value="Terpenoid synthases"/>
    <property type="match status" value="1"/>
</dbReference>
<proteinExistence type="inferred from homology"/>
<reference evidence="7 8" key="1">
    <citation type="submission" date="2018-12" db="EMBL/GenBank/DDBJ databases">
        <title>Complete genome of Nonlabens sp. MJ115.</title>
        <authorList>
            <person name="Choi H.S."/>
            <person name="Jung J."/>
        </authorList>
    </citation>
    <scope>NUCLEOTIDE SEQUENCE [LARGE SCALE GENOMIC DNA]</scope>
    <source>
        <strain evidence="7 8">MJ115</strain>
    </source>
</reference>
<dbReference type="InterPro" id="IPR033749">
    <property type="entry name" value="Polyprenyl_synt_CS"/>
</dbReference>
<dbReference type="PROSITE" id="PS00444">
    <property type="entry name" value="POLYPRENYL_SYNTHASE_2"/>
    <property type="match status" value="1"/>
</dbReference>
<name>A0A3S9MUT2_9FLAO</name>
<comment type="cofactor">
    <cofactor evidence="1">
        <name>Mg(2+)</name>
        <dbReference type="ChEBI" id="CHEBI:18420"/>
    </cofactor>
</comment>
<dbReference type="GO" id="GO:0008299">
    <property type="term" value="P:isoprenoid biosynthetic process"/>
    <property type="evidence" value="ECO:0007669"/>
    <property type="project" value="InterPro"/>
</dbReference>
<evidence type="ECO:0000256" key="4">
    <source>
        <dbReference type="ARBA" id="ARBA00022723"/>
    </source>
</evidence>
<dbReference type="GO" id="GO:0046872">
    <property type="term" value="F:metal ion binding"/>
    <property type="evidence" value="ECO:0007669"/>
    <property type="project" value="UniProtKB-KW"/>
</dbReference>
<dbReference type="OrthoDB" id="9805316at2"/>
<dbReference type="GO" id="GO:0004659">
    <property type="term" value="F:prenyltransferase activity"/>
    <property type="evidence" value="ECO:0007669"/>
    <property type="project" value="InterPro"/>
</dbReference>
<dbReference type="Gene3D" id="1.10.600.10">
    <property type="entry name" value="Farnesyl Diphosphate Synthase"/>
    <property type="match status" value="1"/>
</dbReference>
<keyword evidence="5" id="KW-0460">Magnesium</keyword>
<gene>
    <name evidence="7" type="ORF">EJ995_01320</name>
</gene>
<dbReference type="KEGG" id="noj:EJ995_01320"/>
<dbReference type="InterPro" id="IPR008949">
    <property type="entry name" value="Isoprenoid_synthase_dom_sf"/>
</dbReference>
<dbReference type="EMBL" id="CP034549">
    <property type="protein sequence ID" value="AZQ42939.1"/>
    <property type="molecule type" value="Genomic_DNA"/>
</dbReference>
<dbReference type="Pfam" id="PF00348">
    <property type="entry name" value="polyprenyl_synt"/>
    <property type="match status" value="1"/>
</dbReference>
<dbReference type="CDD" id="cd00685">
    <property type="entry name" value="Trans_IPPS_HT"/>
    <property type="match status" value="1"/>
</dbReference>
<evidence type="ECO:0000313" key="8">
    <source>
        <dbReference type="Proteomes" id="UP000279600"/>
    </source>
</evidence>
<evidence type="ECO:0000256" key="6">
    <source>
        <dbReference type="RuleBase" id="RU004466"/>
    </source>
</evidence>
<keyword evidence="3 6" id="KW-0808">Transferase</keyword>
<accession>A0A3S9MUT2</accession>
<organism evidence="7 8">
    <name type="scientific">Nonlabens ponticola</name>
    <dbReference type="NCBI Taxonomy" id="2496866"/>
    <lineage>
        <taxon>Bacteria</taxon>
        <taxon>Pseudomonadati</taxon>
        <taxon>Bacteroidota</taxon>
        <taxon>Flavobacteriia</taxon>
        <taxon>Flavobacteriales</taxon>
        <taxon>Flavobacteriaceae</taxon>
        <taxon>Nonlabens</taxon>
    </lineage>
</organism>
<evidence type="ECO:0000256" key="2">
    <source>
        <dbReference type="ARBA" id="ARBA00006706"/>
    </source>
</evidence>
<dbReference type="PROSITE" id="PS00723">
    <property type="entry name" value="POLYPRENYL_SYNTHASE_1"/>
    <property type="match status" value="1"/>
</dbReference>
<dbReference type="SFLD" id="SFLDS00005">
    <property type="entry name" value="Isoprenoid_Synthase_Type_I"/>
    <property type="match status" value="1"/>
</dbReference>
<sequence>MTSIHDYREVFLAYLKKSITQTKPVGLYDPVHYILDLGGKRLRPVMTLLAADVYGEDYTKALDAAVAVEVFHNFTLLHDDIMDAAPLRRGMPTVHKKWDENTGILSGDAMMILAYQSFNAYQDATYKSLMTLFSKTALEVCEGQQYDVDFETRDDVTVDEYLLMIKLKTSVLVACALQMGAIIAGKDRNEQQRVYQYGIELGLAFQLMDDYLDAYGDPETFGKEVGGDIRENKKTYLYLMSEANATYTNELRALFSVDHATQTDEQIDAKKEKAKQLFDASGGKQATLDAIKKHTAHALEIIETLDISQDHKKMLAAFSKDLMSRIS</sequence>
<dbReference type="AlphaFoldDB" id="A0A3S9MUT2"/>
<dbReference type="Proteomes" id="UP000279600">
    <property type="component" value="Chromosome"/>
</dbReference>
<dbReference type="SFLD" id="SFLDG01017">
    <property type="entry name" value="Polyprenyl_Transferase_Like"/>
    <property type="match status" value="1"/>
</dbReference>